<name>A0AAW1JB96_SAPOF</name>
<reference evidence="7" key="1">
    <citation type="submission" date="2024-03" db="EMBL/GenBank/DDBJ databases">
        <title>WGS assembly of Saponaria officinalis var. Norfolk2.</title>
        <authorList>
            <person name="Jenkins J."/>
            <person name="Shu S."/>
            <person name="Grimwood J."/>
            <person name="Barry K."/>
            <person name="Goodstein D."/>
            <person name="Schmutz J."/>
            <person name="Leebens-Mack J."/>
            <person name="Osbourn A."/>
        </authorList>
    </citation>
    <scope>NUCLEOTIDE SEQUENCE [LARGE SCALE GENOMIC DNA]</scope>
    <source>
        <strain evidence="7">JIC</strain>
    </source>
</reference>
<dbReference type="Proteomes" id="UP001443914">
    <property type="component" value="Unassembled WGS sequence"/>
</dbReference>
<comment type="caution">
    <text evidence="7">The sequence shown here is derived from an EMBL/GenBank/DDBJ whole genome shotgun (WGS) entry which is preliminary data.</text>
</comment>
<dbReference type="PANTHER" id="PTHR31314">
    <property type="entry name" value="MYB FAMILY TRANSCRIPTION FACTOR PHL7-LIKE"/>
    <property type="match status" value="1"/>
</dbReference>
<evidence type="ECO:0000256" key="1">
    <source>
        <dbReference type="ARBA" id="ARBA00004123"/>
    </source>
</evidence>
<dbReference type="Gene3D" id="1.10.10.60">
    <property type="entry name" value="Homeodomain-like"/>
    <property type="match status" value="1"/>
</dbReference>
<dbReference type="SUPFAM" id="SSF46689">
    <property type="entry name" value="Homeodomain-like"/>
    <property type="match status" value="1"/>
</dbReference>
<accession>A0AAW1JB96</accession>
<dbReference type="InterPro" id="IPR001005">
    <property type="entry name" value="SANT/Myb"/>
</dbReference>
<feature type="compositionally biased region" description="Low complexity" evidence="5">
    <location>
        <begin position="343"/>
        <end position="352"/>
    </location>
</feature>
<feature type="region of interest" description="Disordered" evidence="5">
    <location>
        <begin position="1"/>
        <end position="69"/>
    </location>
</feature>
<keyword evidence="4" id="KW-0539">Nucleus</keyword>
<dbReference type="GO" id="GO:0003677">
    <property type="term" value="F:DNA binding"/>
    <property type="evidence" value="ECO:0007669"/>
    <property type="project" value="InterPro"/>
</dbReference>
<protein>
    <recommendedName>
        <fullName evidence="6">HTH myb-type domain-containing protein</fullName>
    </recommendedName>
</protein>
<feature type="compositionally biased region" description="Polar residues" evidence="5">
    <location>
        <begin position="1"/>
        <end position="15"/>
    </location>
</feature>
<evidence type="ECO:0000256" key="2">
    <source>
        <dbReference type="ARBA" id="ARBA00023015"/>
    </source>
</evidence>
<dbReference type="Pfam" id="PF00249">
    <property type="entry name" value="Myb_DNA-binding"/>
    <property type="match status" value="1"/>
</dbReference>
<evidence type="ECO:0000259" key="6">
    <source>
        <dbReference type="PROSITE" id="PS51294"/>
    </source>
</evidence>
<dbReference type="PANTHER" id="PTHR31314:SF168">
    <property type="entry name" value="MYB-LIKE HTH TRANSCRIPTIONAL REGULATOR FAMILY PROTEIN"/>
    <property type="match status" value="1"/>
</dbReference>
<dbReference type="PROSITE" id="PS51294">
    <property type="entry name" value="HTH_MYB"/>
    <property type="match status" value="1"/>
</dbReference>
<feature type="compositionally biased region" description="Acidic residues" evidence="5">
    <location>
        <begin position="17"/>
        <end position="35"/>
    </location>
</feature>
<organism evidence="7 8">
    <name type="scientific">Saponaria officinalis</name>
    <name type="common">Common soapwort</name>
    <name type="synonym">Lychnis saponaria</name>
    <dbReference type="NCBI Taxonomy" id="3572"/>
    <lineage>
        <taxon>Eukaryota</taxon>
        <taxon>Viridiplantae</taxon>
        <taxon>Streptophyta</taxon>
        <taxon>Embryophyta</taxon>
        <taxon>Tracheophyta</taxon>
        <taxon>Spermatophyta</taxon>
        <taxon>Magnoliopsida</taxon>
        <taxon>eudicotyledons</taxon>
        <taxon>Gunneridae</taxon>
        <taxon>Pentapetalae</taxon>
        <taxon>Caryophyllales</taxon>
        <taxon>Caryophyllaceae</taxon>
        <taxon>Caryophylleae</taxon>
        <taxon>Saponaria</taxon>
    </lineage>
</organism>
<proteinExistence type="predicted"/>
<keyword evidence="2" id="KW-0805">Transcription regulation</keyword>
<dbReference type="NCBIfam" id="TIGR01557">
    <property type="entry name" value="myb_SHAQKYF"/>
    <property type="match status" value="1"/>
</dbReference>
<sequence length="369" mass="42608">MQGSINQSECSKTNLSEQEDEDQDDDDSDEIEEYNDNNNGSKNGGSSSNSTVDESDEKPSSTVRPYVRSKTPRLRWTPDLHLRFVHAVERLGGQEKATPKLVLQLMNIKGLSIAHVKSHLQMYRSKKTDDDDDQGQGTCEQRHIFEFGDCNIFSLSQLPVLQGYTHRPRSNFSFKANSWATHHNGMHNPFKMDTIDLRANTNGRPRFRHDHHHYPRRIFNEQRLDNQIVSPIIRYGNDTWINQDISPMSIQEHNEFIQDQNEVMNKRKRMMDYEIDLNLSLKLPRKEDHQHHDNSNNGKVLRLIDDEIDRSCLSLSFNHSPLSSSLSKLSNNKVKKGVIIDNASSSNYNYNNNKDEENARKTSTLDLTL</sequence>
<dbReference type="FunFam" id="1.10.10.60:FF:000002">
    <property type="entry name" value="Myb family transcription factor"/>
    <property type="match status" value="1"/>
</dbReference>
<evidence type="ECO:0000313" key="8">
    <source>
        <dbReference type="Proteomes" id="UP001443914"/>
    </source>
</evidence>
<dbReference type="AlphaFoldDB" id="A0AAW1JB96"/>
<dbReference type="InterPro" id="IPR046955">
    <property type="entry name" value="PHR1-like"/>
</dbReference>
<evidence type="ECO:0000256" key="3">
    <source>
        <dbReference type="ARBA" id="ARBA00023163"/>
    </source>
</evidence>
<dbReference type="GO" id="GO:0003700">
    <property type="term" value="F:DNA-binding transcription factor activity"/>
    <property type="evidence" value="ECO:0007669"/>
    <property type="project" value="InterPro"/>
</dbReference>
<dbReference type="GO" id="GO:0005634">
    <property type="term" value="C:nucleus"/>
    <property type="evidence" value="ECO:0007669"/>
    <property type="project" value="UniProtKB-SubCell"/>
</dbReference>
<feature type="domain" description="HTH myb-type" evidence="6">
    <location>
        <begin position="68"/>
        <end position="128"/>
    </location>
</feature>
<keyword evidence="3" id="KW-0804">Transcription</keyword>
<dbReference type="InterPro" id="IPR017930">
    <property type="entry name" value="Myb_dom"/>
</dbReference>
<dbReference type="EMBL" id="JBDFQZ010000008">
    <property type="protein sequence ID" value="KAK9699176.1"/>
    <property type="molecule type" value="Genomic_DNA"/>
</dbReference>
<keyword evidence="8" id="KW-1185">Reference proteome</keyword>
<evidence type="ECO:0000256" key="4">
    <source>
        <dbReference type="ARBA" id="ARBA00023242"/>
    </source>
</evidence>
<dbReference type="InterPro" id="IPR009057">
    <property type="entry name" value="Homeodomain-like_sf"/>
</dbReference>
<dbReference type="InterPro" id="IPR006447">
    <property type="entry name" value="Myb_dom_plants"/>
</dbReference>
<evidence type="ECO:0000256" key="5">
    <source>
        <dbReference type="SAM" id="MobiDB-lite"/>
    </source>
</evidence>
<comment type="subcellular location">
    <subcellularLocation>
        <location evidence="1">Nucleus</location>
    </subcellularLocation>
</comment>
<evidence type="ECO:0000313" key="7">
    <source>
        <dbReference type="EMBL" id="KAK9699176.1"/>
    </source>
</evidence>
<gene>
    <name evidence="7" type="ORF">RND81_08G157500</name>
</gene>
<feature type="compositionally biased region" description="Low complexity" evidence="5">
    <location>
        <begin position="36"/>
        <end position="50"/>
    </location>
</feature>
<feature type="region of interest" description="Disordered" evidence="5">
    <location>
        <begin position="343"/>
        <end position="369"/>
    </location>
</feature>